<keyword evidence="1" id="KW-0812">Transmembrane</keyword>
<dbReference type="AlphaFoldDB" id="A0A0A9DYR0"/>
<proteinExistence type="predicted"/>
<evidence type="ECO:0000256" key="1">
    <source>
        <dbReference type="SAM" id="Phobius"/>
    </source>
</evidence>
<accession>A0A0A9DYR0</accession>
<keyword evidence="1" id="KW-1133">Transmembrane helix</keyword>
<feature type="transmembrane region" description="Helical" evidence="1">
    <location>
        <begin position="29"/>
        <end position="52"/>
    </location>
</feature>
<keyword evidence="1" id="KW-0472">Membrane</keyword>
<organism evidence="2">
    <name type="scientific">Arundo donax</name>
    <name type="common">Giant reed</name>
    <name type="synonym">Donax arundinaceus</name>
    <dbReference type="NCBI Taxonomy" id="35708"/>
    <lineage>
        <taxon>Eukaryota</taxon>
        <taxon>Viridiplantae</taxon>
        <taxon>Streptophyta</taxon>
        <taxon>Embryophyta</taxon>
        <taxon>Tracheophyta</taxon>
        <taxon>Spermatophyta</taxon>
        <taxon>Magnoliopsida</taxon>
        <taxon>Liliopsida</taxon>
        <taxon>Poales</taxon>
        <taxon>Poaceae</taxon>
        <taxon>PACMAD clade</taxon>
        <taxon>Arundinoideae</taxon>
        <taxon>Arundineae</taxon>
        <taxon>Arundo</taxon>
    </lineage>
</organism>
<protein>
    <submittedName>
        <fullName evidence="2">Uncharacterized protein</fullName>
    </submittedName>
</protein>
<evidence type="ECO:0000313" key="2">
    <source>
        <dbReference type="EMBL" id="JAD88892.1"/>
    </source>
</evidence>
<dbReference type="EMBL" id="GBRH01209003">
    <property type="protein sequence ID" value="JAD88892.1"/>
    <property type="molecule type" value="Transcribed_RNA"/>
</dbReference>
<name>A0A0A9DYR0_ARUDO</name>
<reference evidence="2" key="2">
    <citation type="journal article" date="2015" name="Data Brief">
        <title>Shoot transcriptome of the giant reed, Arundo donax.</title>
        <authorList>
            <person name="Barrero R.A."/>
            <person name="Guerrero F.D."/>
            <person name="Moolhuijzen P."/>
            <person name="Goolsby J.A."/>
            <person name="Tidwell J."/>
            <person name="Bellgard S.E."/>
            <person name="Bellgard M.I."/>
        </authorList>
    </citation>
    <scope>NUCLEOTIDE SEQUENCE</scope>
    <source>
        <tissue evidence="2">Shoot tissue taken approximately 20 cm above the soil surface</tissue>
    </source>
</reference>
<sequence>MAAADAVVVVVSPPPPEPVLGRQSAAVKVFMYLCLASLWVASAALAAATVARRAWGEASPVFKALVKTSIGGILITVLFIVLFYLRLLRAMCATGFGLSTWAKTIQHHARKVSHAVPSCD</sequence>
<feature type="transmembrane region" description="Helical" evidence="1">
    <location>
        <begin position="64"/>
        <end position="85"/>
    </location>
</feature>
<reference evidence="2" key="1">
    <citation type="submission" date="2014-09" db="EMBL/GenBank/DDBJ databases">
        <authorList>
            <person name="Magalhaes I.L.F."/>
            <person name="Oliveira U."/>
            <person name="Santos F.R."/>
            <person name="Vidigal T.H.D.A."/>
            <person name="Brescovit A.D."/>
            <person name="Santos A.J."/>
        </authorList>
    </citation>
    <scope>NUCLEOTIDE SEQUENCE</scope>
    <source>
        <tissue evidence="2">Shoot tissue taken approximately 20 cm above the soil surface</tissue>
    </source>
</reference>